<evidence type="ECO:0000313" key="3">
    <source>
        <dbReference type="Proteomes" id="UP000290289"/>
    </source>
</evidence>
<reference evidence="2 3" key="1">
    <citation type="submission" date="2018-10" db="EMBL/GenBank/DDBJ databases">
        <title>A high-quality apple genome assembly.</title>
        <authorList>
            <person name="Hu J."/>
        </authorList>
    </citation>
    <scope>NUCLEOTIDE SEQUENCE [LARGE SCALE GENOMIC DNA]</scope>
    <source>
        <strain evidence="3">cv. HFTH1</strain>
        <tissue evidence="2">Young leaf</tissue>
    </source>
</reference>
<protein>
    <submittedName>
        <fullName evidence="2">Uncharacterized protein</fullName>
    </submittedName>
</protein>
<accession>A0A498IR54</accession>
<keyword evidence="3" id="KW-1185">Reference proteome</keyword>
<evidence type="ECO:0000256" key="1">
    <source>
        <dbReference type="SAM" id="MobiDB-lite"/>
    </source>
</evidence>
<gene>
    <name evidence="2" type="ORF">DVH24_032909</name>
</gene>
<comment type="caution">
    <text evidence="2">The sequence shown here is derived from an EMBL/GenBank/DDBJ whole genome shotgun (WGS) entry which is preliminary data.</text>
</comment>
<sequence length="125" mass="13843">MTDGEPTKSNTLQQPPTSNESHQQPGTTATPSANSSKGQPQSLQEAAMALAPPSLCLHRHQRPTTYEPVSRSNSRGRIFKDKPASRILELMVLCTTVWLRKKSHKNSQGTTTAHRHRCPECKKKS</sequence>
<feature type="region of interest" description="Disordered" evidence="1">
    <location>
        <begin position="102"/>
        <end position="125"/>
    </location>
</feature>
<dbReference type="AlphaFoldDB" id="A0A498IR54"/>
<feature type="compositionally biased region" description="Polar residues" evidence="1">
    <location>
        <begin position="7"/>
        <end position="44"/>
    </location>
</feature>
<dbReference type="Proteomes" id="UP000290289">
    <property type="component" value="Chromosome 11"/>
</dbReference>
<organism evidence="2 3">
    <name type="scientific">Malus domestica</name>
    <name type="common">Apple</name>
    <name type="synonym">Pyrus malus</name>
    <dbReference type="NCBI Taxonomy" id="3750"/>
    <lineage>
        <taxon>Eukaryota</taxon>
        <taxon>Viridiplantae</taxon>
        <taxon>Streptophyta</taxon>
        <taxon>Embryophyta</taxon>
        <taxon>Tracheophyta</taxon>
        <taxon>Spermatophyta</taxon>
        <taxon>Magnoliopsida</taxon>
        <taxon>eudicotyledons</taxon>
        <taxon>Gunneridae</taxon>
        <taxon>Pentapetalae</taxon>
        <taxon>rosids</taxon>
        <taxon>fabids</taxon>
        <taxon>Rosales</taxon>
        <taxon>Rosaceae</taxon>
        <taxon>Amygdaloideae</taxon>
        <taxon>Maleae</taxon>
        <taxon>Malus</taxon>
    </lineage>
</organism>
<proteinExistence type="predicted"/>
<evidence type="ECO:0000313" key="2">
    <source>
        <dbReference type="EMBL" id="RXH84625.1"/>
    </source>
</evidence>
<feature type="region of interest" description="Disordered" evidence="1">
    <location>
        <begin position="1"/>
        <end position="77"/>
    </location>
</feature>
<name>A0A498IR54_MALDO</name>
<dbReference type="EMBL" id="RDQH01000337">
    <property type="protein sequence ID" value="RXH84625.1"/>
    <property type="molecule type" value="Genomic_DNA"/>
</dbReference>